<comment type="caution">
    <text evidence="2">The sequence shown here is derived from an EMBL/GenBank/DDBJ whole genome shotgun (WGS) entry which is preliminary data.</text>
</comment>
<gene>
    <name evidence="2" type="ORF">ACFFF8_16975</name>
</gene>
<proteinExistence type="predicted"/>
<name>A0ABV6SAK0_9SPHN</name>
<evidence type="ECO:0000313" key="3">
    <source>
        <dbReference type="Proteomes" id="UP001589858"/>
    </source>
</evidence>
<reference evidence="2 3" key="1">
    <citation type="submission" date="2024-09" db="EMBL/GenBank/DDBJ databases">
        <authorList>
            <person name="Sun Q."/>
            <person name="Mori K."/>
        </authorList>
    </citation>
    <scope>NUCLEOTIDE SEQUENCE [LARGE SCALE GENOMIC DNA]</scope>
    <source>
        <strain evidence="2 3">CICC 11035S</strain>
    </source>
</reference>
<organism evidence="2 3">
    <name type="scientific">Novosphingobium clariflavum</name>
    <dbReference type="NCBI Taxonomy" id="2029884"/>
    <lineage>
        <taxon>Bacteria</taxon>
        <taxon>Pseudomonadati</taxon>
        <taxon>Pseudomonadota</taxon>
        <taxon>Alphaproteobacteria</taxon>
        <taxon>Sphingomonadales</taxon>
        <taxon>Sphingomonadaceae</taxon>
        <taxon>Novosphingobium</taxon>
    </lineage>
</organism>
<keyword evidence="3" id="KW-1185">Reference proteome</keyword>
<dbReference type="RefSeq" id="WP_267218989.1">
    <property type="nucleotide sequence ID" value="NZ_JAPCWC010000002.1"/>
</dbReference>
<accession>A0ABV6SAK0</accession>
<protein>
    <submittedName>
        <fullName evidence="2">Uncharacterized protein</fullName>
    </submittedName>
</protein>
<keyword evidence="1" id="KW-0472">Membrane</keyword>
<keyword evidence="1" id="KW-0812">Transmembrane</keyword>
<evidence type="ECO:0000256" key="1">
    <source>
        <dbReference type="SAM" id="Phobius"/>
    </source>
</evidence>
<feature type="transmembrane region" description="Helical" evidence="1">
    <location>
        <begin position="17"/>
        <end position="38"/>
    </location>
</feature>
<dbReference type="Proteomes" id="UP001589858">
    <property type="component" value="Unassembled WGS sequence"/>
</dbReference>
<dbReference type="EMBL" id="JBHLTM010000061">
    <property type="protein sequence ID" value="MFC0686283.1"/>
    <property type="molecule type" value="Genomic_DNA"/>
</dbReference>
<evidence type="ECO:0000313" key="2">
    <source>
        <dbReference type="EMBL" id="MFC0686283.1"/>
    </source>
</evidence>
<keyword evidence="1" id="KW-1133">Transmembrane helix</keyword>
<sequence>MMTSAIDRPPFRGRYRYAVLLSAHTGYLALATWIGHLWRFDTAIYECDAEPNRVYLRGEKEAEIFISVWADCVDVVHVATGESVSA</sequence>